<keyword evidence="3" id="KW-0808">Transferase</keyword>
<dbReference type="PANTHER" id="PTHR47634">
    <property type="entry name" value="PROTEIN KINASE DOMAIN-CONTAINING PROTEIN-RELATED"/>
    <property type="match status" value="1"/>
</dbReference>
<dbReference type="GO" id="GO:0005524">
    <property type="term" value="F:ATP binding"/>
    <property type="evidence" value="ECO:0007669"/>
    <property type="project" value="UniProtKB-UniRule"/>
</dbReference>
<evidence type="ECO:0000256" key="3">
    <source>
        <dbReference type="ARBA" id="ARBA00022679"/>
    </source>
</evidence>
<dbReference type="SUPFAM" id="SSF56112">
    <property type="entry name" value="Protein kinase-like (PK-like)"/>
    <property type="match status" value="1"/>
</dbReference>
<keyword evidence="4 9" id="KW-0547">Nucleotide-binding</keyword>
<evidence type="ECO:0000256" key="1">
    <source>
        <dbReference type="ARBA" id="ARBA00012513"/>
    </source>
</evidence>
<dbReference type="AlphaFoldDB" id="A0AAV9TAS4"/>
<dbReference type="Proteomes" id="UP001327957">
    <property type="component" value="Unassembled WGS sequence"/>
</dbReference>
<evidence type="ECO:0000256" key="2">
    <source>
        <dbReference type="ARBA" id="ARBA00022527"/>
    </source>
</evidence>
<dbReference type="InterPro" id="IPR011009">
    <property type="entry name" value="Kinase-like_dom_sf"/>
</dbReference>
<dbReference type="EMBL" id="JASAOK010000039">
    <property type="protein sequence ID" value="KAK6217002.1"/>
    <property type="molecule type" value="Genomic_DNA"/>
</dbReference>
<accession>A0AAV9TAS4</accession>
<dbReference type="Gene3D" id="1.10.510.10">
    <property type="entry name" value="Transferase(Phosphotransferase) domain 1"/>
    <property type="match status" value="1"/>
</dbReference>
<evidence type="ECO:0000256" key="8">
    <source>
        <dbReference type="ARBA" id="ARBA00048679"/>
    </source>
</evidence>
<reference evidence="10 11" key="1">
    <citation type="submission" date="2023-04" db="EMBL/GenBank/DDBJ databases">
        <title>Colletotrichum tabacum stain YC1 causing leaf anthracnose on Nicotiana tabacum(L.) cv.</title>
        <authorList>
            <person name="Ji Z."/>
            <person name="Wang M."/>
            <person name="Zhang J."/>
            <person name="Wang N."/>
            <person name="Zhou Z."/>
        </authorList>
    </citation>
    <scope>NUCLEOTIDE SEQUENCE [LARGE SCALE GENOMIC DNA]</scope>
    <source>
        <strain evidence="10 11">YC1</strain>
    </source>
</reference>
<protein>
    <recommendedName>
        <fullName evidence="1">non-specific serine/threonine protein kinase</fullName>
        <ecNumber evidence="1">2.7.11.1</ecNumber>
    </recommendedName>
</protein>
<gene>
    <name evidence="10" type="ORF">QIS74_07116</name>
</gene>
<keyword evidence="2" id="KW-0723">Serine/threonine-protein kinase</keyword>
<evidence type="ECO:0000256" key="7">
    <source>
        <dbReference type="ARBA" id="ARBA00047899"/>
    </source>
</evidence>
<dbReference type="GO" id="GO:0000245">
    <property type="term" value="P:spliceosomal complex assembly"/>
    <property type="evidence" value="ECO:0007669"/>
    <property type="project" value="TreeGrafter"/>
</dbReference>
<organism evidence="10 11">
    <name type="scientific">Colletotrichum tabaci</name>
    <dbReference type="NCBI Taxonomy" id="1209068"/>
    <lineage>
        <taxon>Eukaryota</taxon>
        <taxon>Fungi</taxon>
        <taxon>Dikarya</taxon>
        <taxon>Ascomycota</taxon>
        <taxon>Pezizomycotina</taxon>
        <taxon>Sordariomycetes</taxon>
        <taxon>Hypocreomycetidae</taxon>
        <taxon>Glomerellales</taxon>
        <taxon>Glomerellaceae</taxon>
        <taxon>Colletotrichum</taxon>
        <taxon>Colletotrichum destructivum species complex</taxon>
    </lineage>
</organism>
<dbReference type="PROSITE" id="PS00107">
    <property type="entry name" value="PROTEIN_KINASE_ATP"/>
    <property type="match status" value="1"/>
</dbReference>
<dbReference type="Gene3D" id="3.30.200.20">
    <property type="entry name" value="Phosphorylase Kinase, domain 1"/>
    <property type="match status" value="1"/>
</dbReference>
<dbReference type="InterPro" id="IPR017441">
    <property type="entry name" value="Protein_kinase_ATP_BS"/>
</dbReference>
<dbReference type="PANTHER" id="PTHR47634:SF9">
    <property type="entry name" value="PROTEIN KINASE DOMAIN-CONTAINING PROTEIN-RELATED"/>
    <property type="match status" value="1"/>
</dbReference>
<evidence type="ECO:0000256" key="6">
    <source>
        <dbReference type="ARBA" id="ARBA00022840"/>
    </source>
</evidence>
<name>A0AAV9TAS4_9PEZI</name>
<evidence type="ECO:0000313" key="10">
    <source>
        <dbReference type="EMBL" id="KAK6217002.1"/>
    </source>
</evidence>
<comment type="catalytic activity">
    <reaction evidence="7">
        <text>L-threonyl-[protein] + ATP = O-phospho-L-threonyl-[protein] + ADP + H(+)</text>
        <dbReference type="Rhea" id="RHEA:46608"/>
        <dbReference type="Rhea" id="RHEA-COMP:11060"/>
        <dbReference type="Rhea" id="RHEA-COMP:11605"/>
        <dbReference type="ChEBI" id="CHEBI:15378"/>
        <dbReference type="ChEBI" id="CHEBI:30013"/>
        <dbReference type="ChEBI" id="CHEBI:30616"/>
        <dbReference type="ChEBI" id="CHEBI:61977"/>
        <dbReference type="ChEBI" id="CHEBI:456216"/>
        <dbReference type="EC" id="2.7.11.1"/>
    </reaction>
</comment>
<feature type="binding site" evidence="9">
    <location>
        <position position="65"/>
    </location>
    <ligand>
        <name>ATP</name>
        <dbReference type="ChEBI" id="CHEBI:30616"/>
    </ligand>
</feature>
<evidence type="ECO:0000256" key="4">
    <source>
        <dbReference type="ARBA" id="ARBA00022741"/>
    </source>
</evidence>
<dbReference type="EC" id="2.7.11.1" evidence="1"/>
<sequence length="178" mass="19554">MPTSPYEHIDDVESLDFYRPGGYHPIEMGVRLRDRYLVVHKLGFGSYSTLWLARDEQLAKYVAIKVGAADHSSKEVDILSQFSACAVENVQLGGSLIPLILDRFILDGPNGTHPCSVTTPARCNLAEVLEPGAGTFQLRVARSLAAQLAMAVAYVHRLGYVHGGEYMHLVLLVILGYL</sequence>
<keyword evidence="5 10" id="KW-0418">Kinase</keyword>
<proteinExistence type="predicted"/>
<dbReference type="InterPro" id="IPR051334">
    <property type="entry name" value="SRPK"/>
</dbReference>
<comment type="caution">
    <text evidence="10">The sequence shown here is derived from an EMBL/GenBank/DDBJ whole genome shotgun (WGS) entry which is preliminary data.</text>
</comment>
<evidence type="ECO:0000256" key="9">
    <source>
        <dbReference type="PROSITE-ProRule" id="PRU10141"/>
    </source>
</evidence>
<dbReference type="GO" id="GO:0004674">
    <property type="term" value="F:protein serine/threonine kinase activity"/>
    <property type="evidence" value="ECO:0007669"/>
    <property type="project" value="UniProtKB-KW"/>
</dbReference>
<keyword evidence="11" id="KW-1185">Reference proteome</keyword>
<keyword evidence="6 9" id="KW-0067">ATP-binding</keyword>
<evidence type="ECO:0000313" key="11">
    <source>
        <dbReference type="Proteomes" id="UP001327957"/>
    </source>
</evidence>
<comment type="catalytic activity">
    <reaction evidence="8">
        <text>L-seryl-[protein] + ATP = O-phospho-L-seryl-[protein] + ADP + H(+)</text>
        <dbReference type="Rhea" id="RHEA:17989"/>
        <dbReference type="Rhea" id="RHEA-COMP:9863"/>
        <dbReference type="Rhea" id="RHEA-COMP:11604"/>
        <dbReference type="ChEBI" id="CHEBI:15378"/>
        <dbReference type="ChEBI" id="CHEBI:29999"/>
        <dbReference type="ChEBI" id="CHEBI:30616"/>
        <dbReference type="ChEBI" id="CHEBI:83421"/>
        <dbReference type="ChEBI" id="CHEBI:456216"/>
        <dbReference type="EC" id="2.7.11.1"/>
    </reaction>
</comment>
<evidence type="ECO:0000256" key="5">
    <source>
        <dbReference type="ARBA" id="ARBA00022777"/>
    </source>
</evidence>
<dbReference type="GO" id="GO:0050684">
    <property type="term" value="P:regulation of mRNA processing"/>
    <property type="evidence" value="ECO:0007669"/>
    <property type="project" value="TreeGrafter"/>
</dbReference>